<dbReference type="Gene3D" id="3.40.225.10">
    <property type="entry name" value="Class II aldolase/adducin N-terminal domain"/>
    <property type="match status" value="1"/>
</dbReference>
<dbReference type="GO" id="GO:0046872">
    <property type="term" value="F:metal ion binding"/>
    <property type="evidence" value="ECO:0007669"/>
    <property type="project" value="UniProtKB-KW"/>
</dbReference>
<dbReference type="AlphaFoldDB" id="A0A645J8W4"/>
<gene>
    <name evidence="4" type="primary">fucA_25</name>
    <name evidence="4" type="ORF">SDC9_207784</name>
</gene>
<dbReference type="GO" id="GO:0019323">
    <property type="term" value="P:pentose catabolic process"/>
    <property type="evidence" value="ECO:0007669"/>
    <property type="project" value="TreeGrafter"/>
</dbReference>
<dbReference type="PANTHER" id="PTHR22789:SF0">
    <property type="entry name" value="3-OXO-TETRONATE 4-PHOSPHATE DECARBOXYLASE-RELATED"/>
    <property type="match status" value="1"/>
</dbReference>
<comment type="caution">
    <text evidence="4">The sequence shown here is derived from an EMBL/GenBank/DDBJ whole genome shotgun (WGS) entry which is preliminary data.</text>
</comment>
<organism evidence="4">
    <name type="scientific">bioreactor metagenome</name>
    <dbReference type="NCBI Taxonomy" id="1076179"/>
    <lineage>
        <taxon>unclassified sequences</taxon>
        <taxon>metagenomes</taxon>
        <taxon>ecological metagenomes</taxon>
    </lineage>
</organism>
<dbReference type="PANTHER" id="PTHR22789">
    <property type="entry name" value="FUCULOSE PHOSPHATE ALDOLASE"/>
    <property type="match status" value="1"/>
</dbReference>
<proteinExistence type="predicted"/>
<accession>A0A645J8W4</accession>
<dbReference type="Pfam" id="PF00596">
    <property type="entry name" value="Aldolase_II"/>
    <property type="match status" value="1"/>
</dbReference>
<evidence type="ECO:0000313" key="4">
    <source>
        <dbReference type="EMBL" id="MPN60061.1"/>
    </source>
</evidence>
<sequence>MHRQIPPLLEDTAQISGGSVKVAKYALAGTKELAENAVEAMGASNAVLLANHGAVSCGKSLDEALIVAEIVEKSAHVYCITASIGESFPLPTNDIKLLRNFYIEHYSKRQGGDE</sequence>
<dbReference type="InterPro" id="IPR001303">
    <property type="entry name" value="Aldolase_II/adducin_N"/>
</dbReference>
<feature type="domain" description="Class II aldolase/adducin N-terminal" evidence="3">
    <location>
        <begin position="2"/>
        <end position="78"/>
    </location>
</feature>
<keyword evidence="2 4" id="KW-0456">Lyase</keyword>
<reference evidence="4" key="1">
    <citation type="submission" date="2019-08" db="EMBL/GenBank/DDBJ databases">
        <authorList>
            <person name="Kucharzyk K."/>
            <person name="Murdoch R.W."/>
            <person name="Higgins S."/>
            <person name="Loffler F."/>
        </authorList>
    </citation>
    <scope>NUCLEOTIDE SEQUENCE</scope>
</reference>
<dbReference type="InterPro" id="IPR050197">
    <property type="entry name" value="Aldolase_class_II_sugar_metab"/>
</dbReference>
<dbReference type="EMBL" id="VSSQ01134818">
    <property type="protein sequence ID" value="MPN60061.1"/>
    <property type="molecule type" value="Genomic_DNA"/>
</dbReference>
<name>A0A645J8W4_9ZZZZ</name>
<dbReference type="GO" id="GO:0008738">
    <property type="term" value="F:L-fuculose-phosphate aldolase activity"/>
    <property type="evidence" value="ECO:0007669"/>
    <property type="project" value="UniProtKB-EC"/>
</dbReference>
<evidence type="ECO:0000256" key="1">
    <source>
        <dbReference type="ARBA" id="ARBA00022723"/>
    </source>
</evidence>
<dbReference type="GO" id="GO:0005829">
    <property type="term" value="C:cytosol"/>
    <property type="evidence" value="ECO:0007669"/>
    <property type="project" value="TreeGrafter"/>
</dbReference>
<evidence type="ECO:0000259" key="3">
    <source>
        <dbReference type="Pfam" id="PF00596"/>
    </source>
</evidence>
<evidence type="ECO:0000256" key="2">
    <source>
        <dbReference type="ARBA" id="ARBA00023239"/>
    </source>
</evidence>
<keyword evidence="1" id="KW-0479">Metal-binding</keyword>
<dbReference type="SUPFAM" id="SSF53639">
    <property type="entry name" value="AraD/HMP-PK domain-like"/>
    <property type="match status" value="1"/>
</dbReference>
<dbReference type="InterPro" id="IPR036409">
    <property type="entry name" value="Aldolase_II/adducin_N_sf"/>
</dbReference>
<dbReference type="EC" id="4.1.2.17" evidence="4"/>
<protein>
    <submittedName>
        <fullName evidence="4">L-fuculose phosphate aldolase</fullName>
        <ecNumber evidence="4">4.1.2.17</ecNumber>
    </submittedName>
</protein>